<reference evidence="2 3" key="1">
    <citation type="journal article" date="2023" name="Commun. Biol.">
        <title>Genome analysis of Parmales, the sister group of diatoms, reveals the evolutionary specialization of diatoms from phago-mixotrophs to photoautotrophs.</title>
        <authorList>
            <person name="Ban H."/>
            <person name="Sato S."/>
            <person name="Yoshikawa S."/>
            <person name="Yamada K."/>
            <person name="Nakamura Y."/>
            <person name="Ichinomiya M."/>
            <person name="Sato N."/>
            <person name="Blanc-Mathieu R."/>
            <person name="Endo H."/>
            <person name="Kuwata A."/>
            <person name="Ogata H."/>
        </authorList>
    </citation>
    <scope>NUCLEOTIDE SEQUENCE [LARGE SCALE GENOMIC DNA]</scope>
</reference>
<accession>A0ABQ6N9N7</accession>
<dbReference type="Proteomes" id="UP001165060">
    <property type="component" value="Unassembled WGS sequence"/>
</dbReference>
<comment type="caution">
    <text evidence="2">The sequence shown here is derived from an EMBL/GenBank/DDBJ whole genome shotgun (WGS) entry which is preliminary data.</text>
</comment>
<dbReference type="InterPro" id="IPR012334">
    <property type="entry name" value="Pectin_lyas_fold"/>
</dbReference>
<keyword evidence="3" id="KW-1185">Reference proteome</keyword>
<dbReference type="PANTHER" id="PTHR36453">
    <property type="entry name" value="SECRETED PROTEIN-RELATED"/>
    <property type="match status" value="1"/>
</dbReference>
<proteinExistence type="predicted"/>
<gene>
    <name evidence="2" type="ORF">TeGR_g4529</name>
</gene>
<organism evidence="2 3">
    <name type="scientific">Tetraparma gracilis</name>
    <dbReference type="NCBI Taxonomy" id="2962635"/>
    <lineage>
        <taxon>Eukaryota</taxon>
        <taxon>Sar</taxon>
        <taxon>Stramenopiles</taxon>
        <taxon>Ochrophyta</taxon>
        <taxon>Bolidophyceae</taxon>
        <taxon>Parmales</taxon>
        <taxon>Triparmaceae</taxon>
        <taxon>Tetraparma</taxon>
    </lineage>
</organism>
<evidence type="ECO:0000313" key="3">
    <source>
        <dbReference type="Proteomes" id="UP001165060"/>
    </source>
</evidence>
<dbReference type="PANTHER" id="PTHR36453:SF1">
    <property type="entry name" value="RIGHT HANDED BETA HELIX DOMAIN-CONTAINING PROTEIN"/>
    <property type="match status" value="1"/>
</dbReference>
<dbReference type="InterPro" id="IPR006626">
    <property type="entry name" value="PbH1"/>
</dbReference>
<dbReference type="InterPro" id="IPR011050">
    <property type="entry name" value="Pectin_lyase_fold/virulence"/>
</dbReference>
<keyword evidence="1" id="KW-0732">Signal</keyword>
<protein>
    <recommendedName>
        <fullName evidence="4">Right handed beta helix domain-containing protein</fullName>
    </recommendedName>
</protein>
<dbReference type="Gene3D" id="2.160.20.10">
    <property type="entry name" value="Single-stranded right-handed beta-helix, Pectin lyase-like"/>
    <property type="match status" value="1"/>
</dbReference>
<dbReference type="EMBL" id="BRYB01002355">
    <property type="protein sequence ID" value="GMI43634.1"/>
    <property type="molecule type" value="Genomic_DNA"/>
</dbReference>
<name>A0ABQ6N9N7_9STRA</name>
<evidence type="ECO:0000256" key="1">
    <source>
        <dbReference type="SAM" id="SignalP"/>
    </source>
</evidence>
<dbReference type="SUPFAM" id="SSF51126">
    <property type="entry name" value="Pectin lyase-like"/>
    <property type="match status" value="1"/>
</dbReference>
<dbReference type="SMART" id="SM00710">
    <property type="entry name" value="PbH1"/>
    <property type="match status" value="5"/>
</dbReference>
<feature type="signal peptide" evidence="1">
    <location>
        <begin position="1"/>
        <end position="16"/>
    </location>
</feature>
<feature type="chain" id="PRO_5046692295" description="Right handed beta helix domain-containing protein" evidence="1">
    <location>
        <begin position="17"/>
        <end position="798"/>
    </location>
</feature>
<evidence type="ECO:0000313" key="2">
    <source>
        <dbReference type="EMBL" id="GMI43634.1"/>
    </source>
</evidence>
<evidence type="ECO:0008006" key="4">
    <source>
        <dbReference type="Google" id="ProtNLM"/>
    </source>
</evidence>
<sequence>MRLLLALLPAAALGGGSTPPGVSPEFDCAVRSLAYEFAGSISPGTSLDTVREALELSALCGAPPPGPADSERRPAAAPPSCDVHVNSAQSLKAGVAAARAHDSHTVCLAPGTYRLSEPLLLSAKDSSLRITAADPANPPTISGAVSLNGLTWTEDSSTPSLFSATLPAPLIEDLQGRVPGLHLGDTASSRLHLARYPNTENPFITDDAVDGDNRIKEGVATWLPPKQFPEDSFTYVRSSSPARADTFPDDPDGNVWYPDYVAGEGGSCEVYDPPVSYWCSNATQGGGAFQYKTPSGIELDESFLPNLGRWTREGSKNAIFNAWRPYRWENWMMTGEFAGEGDELGGTFTFTGGGHRGARGEESGGDWFVENVYEELDSPDEFFFDEGTGVLSVFLNASAGITHPDQLGLLEVPVLETVINVTGEVDGLAANITLDNVVITGAAATFLTAPHAPPSGGDWSLERRGAIYLENTAGVALRNVRVNRVDGHGVMISGKNRDVLVEDSELSWIGGTAIASWGRTDGELGLDGFSALKGLFPDGNVVRRNVIREVGHFEKQNSFYMQAKTARSTISNNIMFNGPRAGVNYNDGFTGGDVLEANLIFNACRESGDHGPFNSWDRQPYVTPGSPDDGVGMDWRQIRGNFMIANYQSQEAVDNDDGSGYYNTTGNFLVYGENGLKSDFGGHDNYHTGNVYAMFTGLCNADGTNQLEGHEDKFQGNKCVPLGGGGYTGYGGDGAVPILGDNEVYVPADQLDVVGVNGVPYADWTAANEGVDEGTKIYDVADVTVEDIVGWGREVLWA</sequence>